<dbReference type="KEGG" id="gtr:GLOTRDRAFT_74804"/>
<feature type="transmembrane region" description="Helical" evidence="5">
    <location>
        <begin position="20"/>
        <end position="44"/>
    </location>
</feature>
<keyword evidence="2 5" id="KW-0812">Transmembrane</keyword>
<dbReference type="RefSeq" id="XP_007865002.1">
    <property type="nucleotide sequence ID" value="XM_007866811.1"/>
</dbReference>
<evidence type="ECO:0000313" key="7">
    <source>
        <dbReference type="Proteomes" id="UP000030669"/>
    </source>
</evidence>
<evidence type="ECO:0000256" key="1">
    <source>
        <dbReference type="ARBA" id="ARBA00004141"/>
    </source>
</evidence>
<dbReference type="EMBL" id="KB469300">
    <property type="protein sequence ID" value="EPQ56237.1"/>
    <property type="molecule type" value="Genomic_DNA"/>
</dbReference>
<dbReference type="PANTHER" id="PTHR31465">
    <property type="entry name" value="PROTEIN RTA1-RELATED"/>
    <property type="match status" value="1"/>
</dbReference>
<dbReference type="Pfam" id="PF04479">
    <property type="entry name" value="RTA1"/>
    <property type="match status" value="1"/>
</dbReference>
<dbReference type="OMA" id="GPYIGQS"/>
<feature type="transmembrane region" description="Helical" evidence="5">
    <location>
        <begin position="177"/>
        <end position="197"/>
    </location>
</feature>
<dbReference type="GO" id="GO:0016020">
    <property type="term" value="C:membrane"/>
    <property type="evidence" value="ECO:0007669"/>
    <property type="project" value="UniProtKB-SubCell"/>
</dbReference>
<dbReference type="AlphaFoldDB" id="S7Q9P2"/>
<dbReference type="InterPro" id="IPR007568">
    <property type="entry name" value="RTA1"/>
</dbReference>
<reference evidence="6 7" key="1">
    <citation type="journal article" date="2012" name="Science">
        <title>The Paleozoic origin of enzymatic lignin decomposition reconstructed from 31 fungal genomes.</title>
        <authorList>
            <person name="Floudas D."/>
            <person name="Binder M."/>
            <person name="Riley R."/>
            <person name="Barry K."/>
            <person name="Blanchette R.A."/>
            <person name="Henrissat B."/>
            <person name="Martinez A.T."/>
            <person name="Otillar R."/>
            <person name="Spatafora J.W."/>
            <person name="Yadav J.S."/>
            <person name="Aerts A."/>
            <person name="Benoit I."/>
            <person name="Boyd A."/>
            <person name="Carlson A."/>
            <person name="Copeland A."/>
            <person name="Coutinho P.M."/>
            <person name="de Vries R.P."/>
            <person name="Ferreira P."/>
            <person name="Findley K."/>
            <person name="Foster B."/>
            <person name="Gaskell J."/>
            <person name="Glotzer D."/>
            <person name="Gorecki P."/>
            <person name="Heitman J."/>
            <person name="Hesse C."/>
            <person name="Hori C."/>
            <person name="Igarashi K."/>
            <person name="Jurgens J.A."/>
            <person name="Kallen N."/>
            <person name="Kersten P."/>
            <person name="Kohler A."/>
            <person name="Kuees U."/>
            <person name="Kumar T.K.A."/>
            <person name="Kuo A."/>
            <person name="LaButti K."/>
            <person name="Larrondo L.F."/>
            <person name="Lindquist E."/>
            <person name="Ling A."/>
            <person name="Lombard V."/>
            <person name="Lucas S."/>
            <person name="Lundell T."/>
            <person name="Martin R."/>
            <person name="McLaughlin D.J."/>
            <person name="Morgenstern I."/>
            <person name="Morin E."/>
            <person name="Murat C."/>
            <person name="Nagy L.G."/>
            <person name="Nolan M."/>
            <person name="Ohm R.A."/>
            <person name="Patyshakuliyeva A."/>
            <person name="Rokas A."/>
            <person name="Ruiz-Duenas F.J."/>
            <person name="Sabat G."/>
            <person name="Salamov A."/>
            <person name="Samejima M."/>
            <person name="Schmutz J."/>
            <person name="Slot J.C."/>
            <person name="St John F."/>
            <person name="Stenlid J."/>
            <person name="Sun H."/>
            <person name="Sun S."/>
            <person name="Syed K."/>
            <person name="Tsang A."/>
            <person name="Wiebenga A."/>
            <person name="Young D."/>
            <person name="Pisabarro A."/>
            <person name="Eastwood D.C."/>
            <person name="Martin F."/>
            <person name="Cullen D."/>
            <person name="Grigoriev I.V."/>
            <person name="Hibbett D.S."/>
        </authorList>
    </citation>
    <scope>NUCLEOTIDE SEQUENCE [LARGE SCALE GENOMIC DNA]</scope>
    <source>
        <strain evidence="6 7">ATCC 11539</strain>
    </source>
</reference>
<dbReference type="PANTHER" id="PTHR31465:SF1">
    <property type="entry name" value="PROTEIN RTA1-RELATED"/>
    <property type="match status" value="1"/>
</dbReference>
<evidence type="ECO:0000256" key="2">
    <source>
        <dbReference type="ARBA" id="ARBA00022692"/>
    </source>
</evidence>
<evidence type="ECO:0000256" key="4">
    <source>
        <dbReference type="ARBA" id="ARBA00023136"/>
    </source>
</evidence>
<evidence type="ECO:0000256" key="3">
    <source>
        <dbReference type="ARBA" id="ARBA00022989"/>
    </source>
</evidence>
<proteinExistence type="predicted"/>
<keyword evidence="4 5" id="KW-0472">Membrane</keyword>
<organism evidence="6 7">
    <name type="scientific">Gloeophyllum trabeum (strain ATCC 11539 / FP-39264 / Madison 617)</name>
    <name type="common">Brown rot fungus</name>
    <dbReference type="NCBI Taxonomy" id="670483"/>
    <lineage>
        <taxon>Eukaryota</taxon>
        <taxon>Fungi</taxon>
        <taxon>Dikarya</taxon>
        <taxon>Basidiomycota</taxon>
        <taxon>Agaricomycotina</taxon>
        <taxon>Agaricomycetes</taxon>
        <taxon>Gloeophyllales</taxon>
        <taxon>Gloeophyllaceae</taxon>
        <taxon>Gloeophyllum</taxon>
    </lineage>
</organism>
<feature type="transmembrane region" description="Helical" evidence="5">
    <location>
        <begin position="142"/>
        <end position="162"/>
    </location>
</feature>
<dbReference type="Proteomes" id="UP000030669">
    <property type="component" value="Unassembled WGS sequence"/>
</dbReference>
<evidence type="ECO:0000313" key="6">
    <source>
        <dbReference type="EMBL" id="EPQ56237.1"/>
    </source>
</evidence>
<dbReference type="GeneID" id="19308462"/>
<feature type="transmembrane region" description="Helical" evidence="5">
    <location>
        <begin position="65"/>
        <end position="87"/>
    </location>
</feature>
<evidence type="ECO:0000256" key="5">
    <source>
        <dbReference type="SAM" id="Phobius"/>
    </source>
</evidence>
<accession>S7Q9P2</accession>
<comment type="subcellular location">
    <subcellularLocation>
        <location evidence="1">Membrane</location>
        <topology evidence="1">Multi-pass membrane protein</topology>
    </subcellularLocation>
</comment>
<protein>
    <submittedName>
        <fullName evidence="6">RTA1 like protein</fullName>
    </submittedName>
</protein>
<feature type="transmembrane region" description="Helical" evidence="5">
    <location>
        <begin position="99"/>
        <end position="121"/>
    </location>
</feature>
<dbReference type="HOGENOM" id="CLU_033465_3_3_1"/>
<sequence>MAIGYFVRFAETYGSLDDSLGIYIIMDLLILCAPATFLAFNYIVYGRTIVQCIGREHSIIRPERVARIFVISDISTFFLQASGGGLTAMNSLAKLGNDIVLVGLILQALSYVFFIFVAVRAHRSVVRSSPRSSVHKEAWWRVLWVLYFSSIFVLIRCIYRIVEFAQGYDGYLVTHEVYFYCLDALPLLIAISVYIPFWPSKYLSRASADYMIPLGSIASM</sequence>
<dbReference type="eggNOG" id="ENOG502QURG">
    <property type="taxonomic scope" value="Eukaryota"/>
</dbReference>
<keyword evidence="3 5" id="KW-1133">Transmembrane helix</keyword>
<name>S7Q9P2_GLOTA</name>
<keyword evidence="7" id="KW-1185">Reference proteome</keyword>
<dbReference type="OrthoDB" id="3358017at2759"/>
<gene>
    <name evidence="6" type="ORF">GLOTRDRAFT_74804</name>
</gene>